<accession>A0A8T2QQH0</accession>
<sequence length="438" mass="48965">MYLLLRVAKSMRMQGFTLISDFCSCIDCGIFKLNSLGTCRDVVEAISSHMIGRRLLLNRKIEIPAAAPYAGLQLAHQAAKNKAFSLGVIIALCIIAFLATKILLGVLLYWRWVRTHRFCEISVSGGRMVVFKTTGKSTPPTKLILKKTQSLTKSDIIGSGGYGVVYRLIVDENNVFAVKKLPRGNHDQQRGFEREVETLSDIKHRNVVALRGYYTASHFNLLIYDLMSNGSLESVLYERPPEVPFEWPLRLNIAIGAACGLAYLHHDCIPHIIHRDIKSSNILLDDDLEAHVSDFGLANLLEENKSHATTVIAGTLGYLAPEYVETGKATRQGDVYSFGVVLLELVTGKRPRDDDLVKKGQNLVIWVRSLLDAGKIEEAFDDELRDASFDEEMKEVICIACQCLDSNPSYRPTMQQVLKMLERVILEVDYKSDDGLKG</sequence>
<keyword evidence="5 7" id="KW-0067">ATP-binding</keyword>
<dbReference type="PANTHER" id="PTHR47989">
    <property type="entry name" value="OS01G0750732 PROTEIN"/>
    <property type="match status" value="1"/>
</dbReference>
<dbReference type="AlphaFoldDB" id="A0A8T2QQH0"/>
<keyword evidence="6" id="KW-0675">Receptor</keyword>
<comment type="subcellular location">
    <subcellularLocation>
        <location evidence="1">Membrane</location>
        <topology evidence="1">Single-pass membrane protein</topology>
    </subcellularLocation>
</comment>
<dbReference type="InterPro" id="IPR000719">
    <property type="entry name" value="Prot_kinase_dom"/>
</dbReference>
<dbReference type="PROSITE" id="PS00107">
    <property type="entry name" value="PROTEIN_KINASE_ATP"/>
    <property type="match status" value="1"/>
</dbReference>
<keyword evidence="4" id="KW-0418">Kinase</keyword>
<dbReference type="FunFam" id="1.10.510.10:FF:000146">
    <property type="entry name" value="LRR receptor-like serine/threonine-protein kinase IOS1"/>
    <property type="match status" value="1"/>
</dbReference>
<evidence type="ECO:0000313" key="11">
    <source>
        <dbReference type="EMBL" id="KAH7285601.1"/>
    </source>
</evidence>
<dbReference type="Pfam" id="PF00069">
    <property type="entry name" value="Pkinase"/>
    <property type="match status" value="1"/>
</dbReference>
<dbReference type="Proteomes" id="UP000825935">
    <property type="component" value="Chromosome 33"/>
</dbReference>
<gene>
    <name evidence="11" type="ORF">KP509_33G036200</name>
</gene>
<keyword evidence="9" id="KW-0812">Transmembrane</keyword>
<dbReference type="GO" id="GO:0005524">
    <property type="term" value="F:ATP binding"/>
    <property type="evidence" value="ECO:0007669"/>
    <property type="project" value="UniProtKB-UniRule"/>
</dbReference>
<keyword evidence="9" id="KW-1133">Transmembrane helix</keyword>
<protein>
    <recommendedName>
        <fullName evidence="10">Protein kinase domain-containing protein</fullName>
    </recommendedName>
</protein>
<feature type="binding site" evidence="7">
    <location>
        <position position="180"/>
    </location>
    <ligand>
        <name>ATP</name>
        <dbReference type="ChEBI" id="CHEBI:30616"/>
    </ligand>
</feature>
<proteinExistence type="inferred from homology"/>
<dbReference type="OMA" id="FLTMIMG"/>
<dbReference type="InterPro" id="IPR017441">
    <property type="entry name" value="Protein_kinase_ATP_BS"/>
</dbReference>
<dbReference type="Gene3D" id="3.30.200.20">
    <property type="entry name" value="Phosphorylase Kinase, domain 1"/>
    <property type="match status" value="1"/>
</dbReference>
<evidence type="ECO:0000256" key="9">
    <source>
        <dbReference type="SAM" id="Phobius"/>
    </source>
</evidence>
<evidence type="ECO:0000256" key="5">
    <source>
        <dbReference type="ARBA" id="ARBA00022840"/>
    </source>
</evidence>
<dbReference type="SMART" id="SM00220">
    <property type="entry name" value="S_TKc"/>
    <property type="match status" value="1"/>
</dbReference>
<evidence type="ECO:0000259" key="10">
    <source>
        <dbReference type="PROSITE" id="PS50011"/>
    </source>
</evidence>
<evidence type="ECO:0000256" key="4">
    <source>
        <dbReference type="ARBA" id="ARBA00022777"/>
    </source>
</evidence>
<evidence type="ECO:0000256" key="6">
    <source>
        <dbReference type="ARBA" id="ARBA00023170"/>
    </source>
</evidence>
<dbReference type="PROSITE" id="PS50011">
    <property type="entry name" value="PROTEIN_KINASE_DOM"/>
    <property type="match status" value="1"/>
</dbReference>
<evidence type="ECO:0000256" key="7">
    <source>
        <dbReference type="PROSITE-ProRule" id="PRU10141"/>
    </source>
</evidence>
<comment type="caution">
    <text evidence="11">The sequence shown here is derived from an EMBL/GenBank/DDBJ whole genome shotgun (WGS) entry which is preliminary data.</text>
</comment>
<keyword evidence="8" id="KW-0723">Serine/threonine-protein kinase</keyword>
<keyword evidence="9" id="KW-0472">Membrane</keyword>
<dbReference type="PANTHER" id="PTHR47989:SF65">
    <property type="entry name" value="PROTEIN KINASE DOMAIN-CONTAINING PROTEIN"/>
    <property type="match status" value="1"/>
</dbReference>
<dbReference type="PROSITE" id="PS00108">
    <property type="entry name" value="PROTEIN_KINASE_ST"/>
    <property type="match status" value="1"/>
</dbReference>
<keyword evidence="3 7" id="KW-0547">Nucleotide-binding</keyword>
<organism evidence="11 12">
    <name type="scientific">Ceratopteris richardii</name>
    <name type="common">Triangle waterfern</name>
    <dbReference type="NCBI Taxonomy" id="49495"/>
    <lineage>
        <taxon>Eukaryota</taxon>
        <taxon>Viridiplantae</taxon>
        <taxon>Streptophyta</taxon>
        <taxon>Embryophyta</taxon>
        <taxon>Tracheophyta</taxon>
        <taxon>Polypodiopsida</taxon>
        <taxon>Polypodiidae</taxon>
        <taxon>Polypodiales</taxon>
        <taxon>Pteridineae</taxon>
        <taxon>Pteridaceae</taxon>
        <taxon>Parkerioideae</taxon>
        <taxon>Ceratopteris</taxon>
    </lineage>
</organism>
<evidence type="ECO:0000256" key="1">
    <source>
        <dbReference type="ARBA" id="ARBA00004167"/>
    </source>
</evidence>
<dbReference type="InterPro" id="IPR008271">
    <property type="entry name" value="Ser/Thr_kinase_AS"/>
</dbReference>
<dbReference type="FunFam" id="3.30.200.20:FF:000434">
    <property type="entry name" value="Receptor-like serine/threonine-protein kinase"/>
    <property type="match status" value="1"/>
</dbReference>
<evidence type="ECO:0000256" key="2">
    <source>
        <dbReference type="ARBA" id="ARBA00022679"/>
    </source>
</evidence>
<feature type="transmembrane region" description="Helical" evidence="9">
    <location>
        <begin position="83"/>
        <end position="110"/>
    </location>
</feature>
<keyword evidence="2" id="KW-0808">Transferase</keyword>
<dbReference type="OrthoDB" id="4062651at2759"/>
<feature type="domain" description="Protein kinase" evidence="10">
    <location>
        <begin position="151"/>
        <end position="425"/>
    </location>
</feature>
<dbReference type="Gene3D" id="1.10.510.10">
    <property type="entry name" value="Transferase(Phosphotransferase) domain 1"/>
    <property type="match status" value="1"/>
</dbReference>
<dbReference type="GO" id="GO:0016020">
    <property type="term" value="C:membrane"/>
    <property type="evidence" value="ECO:0007669"/>
    <property type="project" value="UniProtKB-SubCell"/>
</dbReference>
<evidence type="ECO:0000256" key="3">
    <source>
        <dbReference type="ARBA" id="ARBA00022741"/>
    </source>
</evidence>
<evidence type="ECO:0000313" key="12">
    <source>
        <dbReference type="Proteomes" id="UP000825935"/>
    </source>
</evidence>
<dbReference type="SUPFAM" id="SSF56112">
    <property type="entry name" value="Protein kinase-like (PK-like)"/>
    <property type="match status" value="1"/>
</dbReference>
<dbReference type="GO" id="GO:0004674">
    <property type="term" value="F:protein serine/threonine kinase activity"/>
    <property type="evidence" value="ECO:0007669"/>
    <property type="project" value="UniProtKB-KW"/>
</dbReference>
<keyword evidence="12" id="KW-1185">Reference proteome</keyword>
<name>A0A8T2QQH0_CERRI</name>
<reference evidence="11" key="1">
    <citation type="submission" date="2021-08" db="EMBL/GenBank/DDBJ databases">
        <title>WGS assembly of Ceratopteris richardii.</title>
        <authorList>
            <person name="Marchant D.B."/>
            <person name="Chen G."/>
            <person name="Jenkins J."/>
            <person name="Shu S."/>
            <person name="Leebens-Mack J."/>
            <person name="Grimwood J."/>
            <person name="Schmutz J."/>
            <person name="Soltis P."/>
            <person name="Soltis D."/>
            <person name="Chen Z.-H."/>
        </authorList>
    </citation>
    <scope>NUCLEOTIDE SEQUENCE</scope>
    <source>
        <strain evidence="11">Whitten #5841</strain>
        <tissue evidence="11">Leaf</tissue>
    </source>
</reference>
<dbReference type="InterPro" id="IPR011009">
    <property type="entry name" value="Kinase-like_dom_sf"/>
</dbReference>
<evidence type="ECO:0000256" key="8">
    <source>
        <dbReference type="RuleBase" id="RU000304"/>
    </source>
</evidence>
<comment type="similarity">
    <text evidence="8">Belongs to the protein kinase superfamily.</text>
</comment>
<dbReference type="EMBL" id="CM035438">
    <property type="protein sequence ID" value="KAH7285601.1"/>
    <property type="molecule type" value="Genomic_DNA"/>
</dbReference>